<organism evidence="10 11">
    <name type="scientific">Toxoplasma gondii p89</name>
    <dbReference type="NCBI Taxonomy" id="943119"/>
    <lineage>
        <taxon>Eukaryota</taxon>
        <taxon>Sar</taxon>
        <taxon>Alveolata</taxon>
        <taxon>Apicomplexa</taxon>
        <taxon>Conoidasida</taxon>
        <taxon>Coccidia</taxon>
        <taxon>Eucoccidiorida</taxon>
        <taxon>Eimeriorina</taxon>
        <taxon>Sarcocystidae</taxon>
        <taxon>Toxoplasma</taxon>
    </lineage>
</organism>
<dbReference type="InterPro" id="IPR013520">
    <property type="entry name" value="Ribonucl_H"/>
</dbReference>
<dbReference type="EMBL" id="AEYI02002200">
    <property type="protein sequence ID" value="KFG29224.1"/>
    <property type="molecule type" value="Genomic_DNA"/>
</dbReference>
<dbReference type="Gene3D" id="3.30.420.10">
    <property type="entry name" value="Ribonuclease H-like superfamily/Ribonuclease H"/>
    <property type="match status" value="1"/>
</dbReference>
<gene>
    <name evidence="10" type="ORF">TGP89_209570</name>
</gene>
<feature type="compositionally biased region" description="Low complexity" evidence="8">
    <location>
        <begin position="286"/>
        <end position="298"/>
    </location>
</feature>
<evidence type="ECO:0000313" key="11">
    <source>
        <dbReference type="Proteomes" id="UP000028828"/>
    </source>
</evidence>
<evidence type="ECO:0000256" key="5">
    <source>
        <dbReference type="ARBA" id="ARBA00022801"/>
    </source>
</evidence>
<reference evidence="10 11" key="1">
    <citation type="submission" date="2014-03" db="EMBL/GenBank/DDBJ databases">
        <authorList>
            <person name="Sibley D."/>
            <person name="Venepally P."/>
            <person name="Karamycheva S."/>
            <person name="Hadjithomas M."/>
            <person name="Khan A."/>
            <person name="Brunk B."/>
            <person name="Roos D."/>
            <person name="Caler E."/>
            <person name="Lorenzi H."/>
        </authorList>
    </citation>
    <scope>NUCLEOTIDE SEQUENCE [LARGE SCALE GENOMIC DNA]</scope>
    <source>
        <strain evidence="11">p89</strain>
    </source>
</reference>
<evidence type="ECO:0000259" key="9">
    <source>
        <dbReference type="SMART" id="SM00479"/>
    </source>
</evidence>
<dbReference type="PANTHER" id="PTHR12801">
    <property type="entry name" value="RNA EXONUCLEASE REXO1 / RECO3 FAMILY MEMBER-RELATED"/>
    <property type="match status" value="1"/>
</dbReference>
<keyword evidence="7" id="KW-0539">Nucleus</keyword>
<name>A0A086JAQ6_TOXGO</name>
<evidence type="ECO:0000256" key="6">
    <source>
        <dbReference type="ARBA" id="ARBA00022839"/>
    </source>
</evidence>
<protein>
    <recommendedName>
        <fullName evidence="3">RNA exonuclease 4</fullName>
    </recommendedName>
</protein>
<dbReference type="OrthoDB" id="330400at2759"/>
<feature type="region of interest" description="Disordered" evidence="8">
    <location>
        <begin position="1"/>
        <end position="30"/>
    </location>
</feature>
<comment type="caution">
    <text evidence="10">The sequence shown here is derived from an EMBL/GenBank/DDBJ whole genome shotgun (WGS) entry which is preliminary data.</text>
</comment>
<dbReference type="SMART" id="SM00479">
    <property type="entry name" value="EXOIII"/>
    <property type="match status" value="1"/>
</dbReference>
<comment type="subcellular location">
    <subcellularLocation>
        <location evidence="1">Nucleus</location>
    </subcellularLocation>
</comment>
<dbReference type="InterPro" id="IPR047021">
    <property type="entry name" value="REXO1/3/4-like"/>
</dbReference>
<dbReference type="GO" id="GO:0006364">
    <property type="term" value="P:rRNA processing"/>
    <property type="evidence" value="ECO:0007669"/>
    <property type="project" value="InterPro"/>
</dbReference>
<evidence type="ECO:0000256" key="3">
    <source>
        <dbReference type="ARBA" id="ARBA00016937"/>
    </source>
</evidence>
<keyword evidence="4" id="KW-0540">Nuclease</keyword>
<evidence type="ECO:0000256" key="7">
    <source>
        <dbReference type="ARBA" id="ARBA00023242"/>
    </source>
</evidence>
<dbReference type="GO" id="GO:0008408">
    <property type="term" value="F:3'-5' exonuclease activity"/>
    <property type="evidence" value="ECO:0007669"/>
    <property type="project" value="InterPro"/>
</dbReference>
<evidence type="ECO:0000313" key="10">
    <source>
        <dbReference type="EMBL" id="KFG29224.1"/>
    </source>
</evidence>
<keyword evidence="5 10" id="KW-0378">Hydrolase</keyword>
<feature type="domain" description="Exonuclease" evidence="9">
    <location>
        <begin position="57"/>
        <end position="221"/>
    </location>
</feature>
<dbReference type="GO" id="GO:0005634">
    <property type="term" value="C:nucleus"/>
    <property type="evidence" value="ECO:0007669"/>
    <property type="project" value="UniProtKB-SubCell"/>
</dbReference>
<dbReference type="SUPFAM" id="SSF53098">
    <property type="entry name" value="Ribonuclease H-like"/>
    <property type="match status" value="1"/>
</dbReference>
<evidence type="ECO:0000256" key="2">
    <source>
        <dbReference type="ARBA" id="ARBA00010489"/>
    </source>
</evidence>
<dbReference type="InterPro" id="IPR036397">
    <property type="entry name" value="RNaseH_sf"/>
</dbReference>
<dbReference type="Proteomes" id="UP000028828">
    <property type="component" value="Unassembled WGS sequence"/>
</dbReference>
<sequence>MVTESHSHSGLAKRGGSIHRSQGRGDGHSNQQLRQLFNHSRTRRIQGGPSIVRPPAPAVSLDCEMVGCGPDGNISALAQVSICDEKGEVLLDEFVMPDMRITDFRHHVTGLSWSILRDRGISFNAARTLVTDIIRGKVLVGHALQHDLQVLALDHPVHMIRDTSKYKPLRPPGLARNAVPSLRRLTSHWLNREIQTGIHNSVEDCRAAMDLYRKFQSQWERQFLAVNDAQNSLTSIEYLEDKLDHESGTLQTANTPGQAPRKRARSDHGVARQRGSEVYDSDDSGTSEAATVVASESSHPSSNVSAQGRKRQRSVENGARDGVSGYDRTKDADGFPGIDLSGLTKKERKKLKRKLCLGRRG</sequence>
<dbReference type="InterPro" id="IPR037431">
    <property type="entry name" value="REX4_DEDDh_dom"/>
</dbReference>
<evidence type="ECO:0000256" key="4">
    <source>
        <dbReference type="ARBA" id="ARBA00022722"/>
    </source>
</evidence>
<feature type="compositionally biased region" description="Polar residues" evidence="8">
    <location>
        <begin position="248"/>
        <end position="257"/>
    </location>
</feature>
<dbReference type="InterPro" id="IPR012337">
    <property type="entry name" value="RNaseH-like_sf"/>
</dbReference>
<evidence type="ECO:0000256" key="8">
    <source>
        <dbReference type="SAM" id="MobiDB-lite"/>
    </source>
</evidence>
<feature type="compositionally biased region" description="Basic and acidic residues" evidence="8">
    <location>
        <begin position="266"/>
        <end position="277"/>
    </location>
</feature>
<accession>A0A086JAQ6</accession>
<keyword evidence="6" id="KW-0269">Exonuclease</keyword>
<dbReference type="PANTHER" id="PTHR12801:SF123">
    <property type="entry name" value="RNA EXONUCLEASE 4"/>
    <property type="match status" value="1"/>
</dbReference>
<dbReference type="GO" id="GO:0003676">
    <property type="term" value="F:nucleic acid binding"/>
    <property type="evidence" value="ECO:0007669"/>
    <property type="project" value="InterPro"/>
</dbReference>
<comment type="similarity">
    <text evidence="2">Belongs to the REXO4 family.</text>
</comment>
<dbReference type="VEuPathDB" id="ToxoDB:TGP89_209570"/>
<evidence type="ECO:0000256" key="1">
    <source>
        <dbReference type="ARBA" id="ARBA00004123"/>
    </source>
</evidence>
<dbReference type="Pfam" id="PF00929">
    <property type="entry name" value="RNase_T"/>
    <property type="match status" value="1"/>
</dbReference>
<dbReference type="CDD" id="cd06144">
    <property type="entry name" value="REX4_like"/>
    <property type="match status" value="1"/>
</dbReference>
<dbReference type="AlphaFoldDB" id="A0A086JAQ6"/>
<feature type="region of interest" description="Disordered" evidence="8">
    <location>
        <begin position="248"/>
        <end position="341"/>
    </location>
</feature>
<proteinExistence type="inferred from homology"/>